<feature type="region of interest" description="Disordered" evidence="1">
    <location>
        <begin position="1"/>
        <end position="31"/>
    </location>
</feature>
<name>A0A6H5I5H1_9HYME</name>
<organism evidence="2 3">
    <name type="scientific">Trichogramma brassicae</name>
    <dbReference type="NCBI Taxonomy" id="86971"/>
    <lineage>
        <taxon>Eukaryota</taxon>
        <taxon>Metazoa</taxon>
        <taxon>Ecdysozoa</taxon>
        <taxon>Arthropoda</taxon>
        <taxon>Hexapoda</taxon>
        <taxon>Insecta</taxon>
        <taxon>Pterygota</taxon>
        <taxon>Neoptera</taxon>
        <taxon>Endopterygota</taxon>
        <taxon>Hymenoptera</taxon>
        <taxon>Apocrita</taxon>
        <taxon>Proctotrupomorpha</taxon>
        <taxon>Chalcidoidea</taxon>
        <taxon>Trichogrammatidae</taxon>
        <taxon>Trichogramma</taxon>
    </lineage>
</organism>
<proteinExistence type="predicted"/>
<dbReference type="EMBL" id="CADCXV010000447">
    <property type="protein sequence ID" value="CAB0030272.1"/>
    <property type="molecule type" value="Genomic_DNA"/>
</dbReference>
<evidence type="ECO:0000256" key="1">
    <source>
        <dbReference type="SAM" id="MobiDB-lite"/>
    </source>
</evidence>
<evidence type="ECO:0000313" key="2">
    <source>
        <dbReference type="EMBL" id="CAB0030272.1"/>
    </source>
</evidence>
<keyword evidence="3" id="KW-1185">Reference proteome</keyword>
<protein>
    <submittedName>
        <fullName evidence="2">Uncharacterized protein</fullName>
    </submittedName>
</protein>
<reference evidence="2 3" key="1">
    <citation type="submission" date="2020-02" db="EMBL/GenBank/DDBJ databases">
        <authorList>
            <person name="Ferguson B K."/>
        </authorList>
    </citation>
    <scope>NUCLEOTIDE SEQUENCE [LARGE SCALE GENOMIC DNA]</scope>
</reference>
<evidence type="ECO:0000313" key="3">
    <source>
        <dbReference type="Proteomes" id="UP000479190"/>
    </source>
</evidence>
<sequence>MVPRHQKVLRRGDTRREECVSTRLGGTNPRRSTPFALTRLLAENNRQLLLGNMYDAIQRLNFEAMSGRQYCGTRPAIRLCQLYEQIYMI</sequence>
<accession>A0A6H5I5H1</accession>
<dbReference type="Proteomes" id="UP000479190">
    <property type="component" value="Unassembled WGS sequence"/>
</dbReference>
<dbReference type="AlphaFoldDB" id="A0A6H5I5H1"/>
<gene>
    <name evidence="2" type="ORF">TBRA_LOCUS2279</name>
</gene>
<feature type="compositionally biased region" description="Basic and acidic residues" evidence="1">
    <location>
        <begin position="10"/>
        <end position="20"/>
    </location>
</feature>